<organism evidence="2">
    <name type="scientific">bioreactor metagenome</name>
    <dbReference type="NCBI Taxonomy" id="1076179"/>
    <lineage>
        <taxon>unclassified sequences</taxon>
        <taxon>metagenomes</taxon>
        <taxon>ecological metagenomes</taxon>
    </lineage>
</organism>
<evidence type="ECO:0000256" key="1">
    <source>
        <dbReference type="SAM" id="MobiDB-lite"/>
    </source>
</evidence>
<protein>
    <submittedName>
        <fullName evidence="2">Uncharacterized protein</fullName>
    </submittedName>
</protein>
<dbReference type="EMBL" id="VSSQ01012168">
    <property type="protein sequence ID" value="MPM48597.1"/>
    <property type="molecule type" value="Genomic_DNA"/>
</dbReference>
<feature type="region of interest" description="Disordered" evidence="1">
    <location>
        <begin position="1"/>
        <end position="30"/>
    </location>
</feature>
<comment type="caution">
    <text evidence="2">The sequence shown here is derived from an EMBL/GenBank/DDBJ whole genome shotgun (WGS) entry which is preliminary data.</text>
</comment>
<dbReference type="AlphaFoldDB" id="A0A645A699"/>
<proteinExistence type="predicted"/>
<name>A0A645A699_9ZZZZ</name>
<gene>
    <name evidence="2" type="ORF">SDC9_95323</name>
</gene>
<accession>A0A645A699</accession>
<feature type="compositionally biased region" description="Acidic residues" evidence="1">
    <location>
        <begin position="55"/>
        <end position="64"/>
    </location>
</feature>
<evidence type="ECO:0000313" key="2">
    <source>
        <dbReference type="EMBL" id="MPM48597.1"/>
    </source>
</evidence>
<sequence length="80" mass="8394">MGSDQPAVQGKDCTSQQCGDDDENQGELGHHQVVSSKVVLGLCDGFIGERAGDTVEAEGPEQEEDHSSSAEYKVIEGSQG</sequence>
<reference evidence="2" key="1">
    <citation type="submission" date="2019-08" db="EMBL/GenBank/DDBJ databases">
        <authorList>
            <person name="Kucharzyk K."/>
            <person name="Murdoch R.W."/>
            <person name="Higgins S."/>
            <person name="Loffler F."/>
        </authorList>
    </citation>
    <scope>NUCLEOTIDE SEQUENCE</scope>
</reference>
<feature type="region of interest" description="Disordered" evidence="1">
    <location>
        <begin position="51"/>
        <end position="80"/>
    </location>
</feature>